<evidence type="ECO:0000313" key="2">
    <source>
        <dbReference type="Proteomes" id="UP001604277"/>
    </source>
</evidence>
<dbReference type="Proteomes" id="UP001604277">
    <property type="component" value="Unassembled WGS sequence"/>
</dbReference>
<organism evidence="1 2">
    <name type="scientific">Forsythia ovata</name>
    <dbReference type="NCBI Taxonomy" id="205694"/>
    <lineage>
        <taxon>Eukaryota</taxon>
        <taxon>Viridiplantae</taxon>
        <taxon>Streptophyta</taxon>
        <taxon>Embryophyta</taxon>
        <taxon>Tracheophyta</taxon>
        <taxon>Spermatophyta</taxon>
        <taxon>Magnoliopsida</taxon>
        <taxon>eudicotyledons</taxon>
        <taxon>Gunneridae</taxon>
        <taxon>Pentapetalae</taxon>
        <taxon>asterids</taxon>
        <taxon>lamiids</taxon>
        <taxon>Lamiales</taxon>
        <taxon>Oleaceae</taxon>
        <taxon>Forsythieae</taxon>
        <taxon>Forsythia</taxon>
    </lineage>
</organism>
<keyword evidence="2" id="KW-1185">Reference proteome</keyword>
<protein>
    <submittedName>
        <fullName evidence="1">Uncharacterized protein</fullName>
    </submittedName>
</protein>
<evidence type="ECO:0000313" key="1">
    <source>
        <dbReference type="EMBL" id="KAL2457286.1"/>
    </source>
</evidence>
<comment type="caution">
    <text evidence="1">The sequence shown here is derived from an EMBL/GenBank/DDBJ whole genome shotgun (WGS) entry which is preliminary data.</text>
</comment>
<reference evidence="2" key="1">
    <citation type="submission" date="2024-07" db="EMBL/GenBank/DDBJ databases">
        <title>Two chromosome-level genome assemblies of Korean endemic species Abeliophyllum distichum and Forsythia ovata (Oleaceae).</title>
        <authorList>
            <person name="Jang H."/>
        </authorList>
    </citation>
    <scope>NUCLEOTIDE SEQUENCE [LARGE SCALE GENOMIC DNA]</scope>
</reference>
<sequence length="112" mass="12974">MYTSRSHVLNFELYKVLVMKIDELCSTVGRDDDADADADALCLENKDLWEQLAFYEDVRAHAIFDITKAKMIQRACVQAQKKRNLGAKEVRKSGDIIYDRQKKKELYGLENL</sequence>
<dbReference type="AlphaFoldDB" id="A0ABD1P3H1"/>
<name>A0ABD1P3H1_9LAMI</name>
<accession>A0ABD1P3H1</accession>
<proteinExistence type="predicted"/>
<gene>
    <name evidence="1" type="ORF">Fot_56383</name>
</gene>
<dbReference type="EMBL" id="JBFOLJ010000042">
    <property type="protein sequence ID" value="KAL2457286.1"/>
    <property type="molecule type" value="Genomic_DNA"/>
</dbReference>